<feature type="compositionally biased region" description="Low complexity" evidence="1">
    <location>
        <begin position="14"/>
        <end position="27"/>
    </location>
</feature>
<evidence type="ECO:0000313" key="2">
    <source>
        <dbReference type="EMBL" id="KAK2656571.1"/>
    </source>
</evidence>
<dbReference type="Proteomes" id="UP001280121">
    <property type="component" value="Unassembled WGS sequence"/>
</dbReference>
<accession>A0AAD9XCD2</accession>
<organism evidence="2 3">
    <name type="scientific">Dipteronia dyeriana</name>
    <dbReference type="NCBI Taxonomy" id="168575"/>
    <lineage>
        <taxon>Eukaryota</taxon>
        <taxon>Viridiplantae</taxon>
        <taxon>Streptophyta</taxon>
        <taxon>Embryophyta</taxon>
        <taxon>Tracheophyta</taxon>
        <taxon>Spermatophyta</taxon>
        <taxon>Magnoliopsida</taxon>
        <taxon>eudicotyledons</taxon>
        <taxon>Gunneridae</taxon>
        <taxon>Pentapetalae</taxon>
        <taxon>rosids</taxon>
        <taxon>malvids</taxon>
        <taxon>Sapindales</taxon>
        <taxon>Sapindaceae</taxon>
        <taxon>Hippocastanoideae</taxon>
        <taxon>Acereae</taxon>
        <taxon>Dipteronia</taxon>
    </lineage>
</organism>
<dbReference type="EMBL" id="JANJYI010000003">
    <property type="protein sequence ID" value="KAK2656571.1"/>
    <property type="molecule type" value="Genomic_DNA"/>
</dbReference>
<feature type="compositionally biased region" description="Polar residues" evidence="1">
    <location>
        <begin position="87"/>
        <end position="109"/>
    </location>
</feature>
<feature type="region of interest" description="Disordered" evidence="1">
    <location>
        <begin position="80"/>
        <end position="109"/>
    </location>
</feature>
<reference evidence="2" key="1">
    <citation type="journal article" date="2023" name="Plant J.">
        <title>Genome sequences and population genomics provide insights into the demographic history, inbreeding, and mutation load of two 'living fossil' tree species of Dipteronia.</title>
        <authorList>
            <person name="Feng Y."/>
            <person name="Comes H.P."/>
            <person name="Chen J."/>
            <person name="Zhu S."/>
            <person name="Lu R."/>
            <person name="Zhang X."/>
            <person name="Li P."/>
            <person name="Qiu J."/>
            <person name="Olsen K.M."/>
            <person name="Qiu Y."/>
        </authorList>
    </citation>
    <scope>NUCLEOTIDE SEQUENCE</scope>
    <source>
        <strain evidence="2">KIB01</strain>
    </source>
</reference>
<gene>
    <name evidence="2" type="ORF">Ddye_009623</name>
</gene>
<proteinExistence type="predicted"/>
<protein>
    <submittedName>
        <fullName evidence="2">Uncharacterized protein</fullName>
    </submittedName>
</protein>
<sequence length="129" mass="14245">MPFKFIKGRGQKNGGSSNANGQSNNYSTNYTGKKDRSNNRSRIYCQVCLKPGHGSLKCYKRVDQKYQGLPQESQVHMAQQCKRVESVQGSSNSGSHTQPNYHQSSSAYLASPETVNNQAWYVDGSATST</sequence>
<feature type="region of interest" description="Disordered" evidence="1">
    <location>
        <begin position="1"/>
        <end position="37"/>
    </location>
</feature>
<comment type="caution">
    <text evidence="2">The sequence shown here is derived from an EMBL/GenBank/DDBJ whole genome shotgun (WGS) entry which is preliminary data.</text>
</comment>
<name>A0AAD9XCD2_9ROSI</name>
<evidence type="ECO:0000256" key="1">
    <source>
        <dbReference type="SAM" id="MobiDB-lite"/>
    </source>
</evidence>
<feature type="compositionally biased region" description="Basic residues" evidence="1">
    <location>
        <begin position="1"/>
        <end position="10"/>
    </location>
</feature>
<evidence type="ECO:0000313" key="3">
    <source>
        <dbReference type="Proteomes" id="UP001280121"/>
    </source>
</evidence>
<dbReference type="AlphaFoldDB" id="A0AAD9XCD2"/>
<keyword evidence="3" id="KW-1185">Reference proteome</keyword>